<gene>
    <name evidence="2" type="ORF">SAMN04488068_2717</name>
</gene>
<dbReference type="Proteomes" id="UP000199758">
    <property type="component" value="Unassembled WGS sequence"/>
</dbReference>
<feature type="signal peptide" evidence="1">
    <location>
        <begin position="1"/>
        <end position="20"/>
    </location>
</feature>
<organism evidence="2 3">
    <name type="scientific">Hydrocarboniphaga daqingensis</name>
    <dbReference type="NCBI Taxonomy" id="490188"/>
    <lineage>
        <taxon>Bacteria</taxon>
        <taxon>Pseudomonadati</taxon>
        <taxon>Pseudomonadota</taxon>
        <taxon>Gammaproteobacteria</taxon>
        <taxon>Nevskiales</taxon>
        <taxon>Nevskiaceae</taxon>
        <taxon>Hydrocarboniphaga</taxon>
    </lineage>
</organism>
<proteinExistence type="predicted"/>
<dbReference type="InterPro" id="IPR025245">
    <property type="entry name" value="DUF4197"/>
</dbReference>
<evidence type="ECO:0000313" key="3">
    <source>
        <dbReference type="Proteomes" id="UP000199758"/>
    </source>
</evidence>
<dbReference type="OrthoDB" id="5292580at2"/>
<evidence type="ECO:0008006" key="4">
    <source>
        <dbReference type="Google" id="ProtNLM"/>
    </source>
</evidence>
<reference evidence="2 3" key="1">
    <citation type="submission" date="2016-11" db="EMBL/GenBank/DDBJ databases">
        <authorList>
            <person name="Jaros S."/>
            <person name="Januszkiewicz K."/>
            <person name="Wedrychowicz H."/>
        </authorList>
    </citation>
    <scope>NUCLEOTIDE SEQUENCE [LARGE SCALE GENOMIC DNA]</scope>
    <source>
        <strain evidence="2 3">CGMCC 1.7049</strain>
    </source>
</reference>
<feature type="chain" id="PRO_5013064762" description="DUF4197 domain-containing protein" evidence="1">
    <location>
        <begin position="21"/>
        <end position="249"/>
    </location>
</feature>
<name>A0A1M5QMU1_9GAMM</name>
<accession>A0A1M5QMU1</accession>
<dbReference type="Pfam" id="PF13852">
    <property type="entry name" value="DUF4197"/>
    <property type="match status" value="1"/>
</dbReference>
<keyword evidence="1" id="KW-0732">Signal</keyword>
<dbReference type="PROSITE" id="PS51257">
    <property type="entry name" value="PROKAR_LIPOPROTEIN"/>
    <property type="match status" value="1"/>
</dbReference>
<dbReference type="RefSeq" id="WP_072898198.1">
    <property type="nucleotide sequence ID" value="NZ_FQWZ01000006.1"/>
</dbReference>
<dbReference type="EMBL" id="FQWZ01000006">
    <property type="protein sequence ID" value="SHH15382.1"/>
    <property type="molecule type" value="Genomic_DNA"/>
</dbReference>
<dbReference type="AlphaFoldDB" id="A0A1M5QMU1"/>
<keyword evidence="3" id="KW-1185">Reference proteome</keyword>
<dbReference type="STRING" id="490188.SAMN04488068_2717"/>
<evidence type="ECO:0000313" key="2">
    <source>
        <dbReference type="EMBL" id="SHH15382.1"/>
    </source>
</evidence>
<protein>
    <recommendedName>
        <fullName evidence="4">DUF4197 domain-containing protein</fullName>
    </recommendedName>
</protein>
<sequence>MRVSAKLLAPLFGAVLPALAGCAATSQDVIDALGQIGNVVQGTGLSQGEILAGLRDALRQGTTSAINQLGHDDGFWRDPQVRVPLPSFIARYESGVRAMGFGGTLDQFQLTLNRAAEQAMPQAAHIIGGAITRMTLDDAKRILDGPSNAATEYFRRSASAELYESLLPIVAATTEQAGVAQQYKKLANKAGPLLRLSGASEPADLDGYVTQKALDGVFLKIAAEEARIRADPAARGTELMRRVFARQAH</sequence>
<evidence type="ECO:0000256" key="1">
    <source>
        <dbReference type="SAM" id="SignalP"/>
    </source>
</evidence>